<evidence type="ECO:0000256" key="3">
    <source>
        <dbReference type="ARBA" id="ARBA00022692"/>
    </source>
</evidence>
<dbReference type="GO" id="GO:0005886">
    <property type="term" value="C:plasma membrane"/>
    <property type="evidence" value="ECO:0007669"/>
    <property type="project" value="InterPro"/>
</dbReference>
<feature type="region of interest" description="Disordered" evidence="6">
    <location>
        <begin position="128"/>
        <end position="149"/>
    </location>
</feature>
<protein>
    <recommendedName>
        <fullName evidence="7">Cysteine-rich transmembrane domain-containing protein</fullName>
    </recommendedName>
</protein>
<dbReference type="PANTHER" id="PTHR31568">
    <property type="entry name" value="RCG49325, ISOFORM CRA_A"/>
    <property type="match status" value="1"/>
</dbReference>
<dbReference type="Proteomes" id="UP000729402">
    <property type="component" value="Unassembled WGS sequence"/>
</dbReference>
<reference evidence="8" key="2">
    <citation type="submission" date="2021-02" db="EMBL/GenBank/DDBJ databases">
        <authorList>
            <person name="Kimball J.A."/>
            <person name="Haas M.W."/>
            <person name="Macchietto M."/>
            <person name="Kono T."/>
            <person name="Duquette J."/>
            <person name="Shao M."/>
        </authorList>
    </citation>
    <scope>NUCLEOTIDE SEQUENCE</scope>
    <source>
        <tissue evidence="8">Fresh leaf tissue</tissue>
    </source>
</reference>
<organism evidence="8 9">
    <name type="scientific">Zizania palustris</name>
    <name type="common">Northern wild rice</name>
    <dbReference type="NCBI Taxonomy" id="103762"/>
    <lineage>
        <taxon>Eukaryota</taxon>
        <taxon>Viridiplantae</taxon>
        <taxon>Streptophyta</taxon>
        <taxon>Embryophyta</taxon>
        <taxon>Tracheophyta</taxon>
        <taxon>Spermatophyta</taxon>
        <taxon>Magnoliopsida</taxon>
        <taxon>Liliopsida</taxon>
        <taxon>Poales</taxon>
        <taxon>Poaceae</taxon>
        <taxon>BOP clade</taxon>
        <taxon>Oryzoideae</taxon>
        <taxon>Oryzeae</taxon>
        <taxon>Zizaniinae</taxon>
        <taxon>Zizania</taxon>
    </lineage>
</organism>
<evidence type="ECO:0000259" key="7">
    <source>
        <dbReference type="Pfam" id="PF12734"/>
    </source>
</evidence>
<feature type="domain" description="Cysteine-rich transmembrane" evidence="7">
    <location>
        <begin position="127"/>
        <end position="172"/>
    </location>
</feature>
<comment type="similarity">
    <text evidence="2">Belongs to the CYSTM1 family.</text>
</comment>
<evidence type="ECO:0000313" key="9">
    <source>
        <dbReference type="Proteomes" id="UP000729402"/>
    </source>
</evidence>
<dbReference type="PROSITE" id="PS51257">
    <property type="entry name" value="PROKAR_LIPOPROTEIN"/>
    <property type="match status" value="1"/>
</dbReference>
<dbReference type="EMBL" id="JAAALK010000079">
    <property type="protein sequence ID" value="KAG8099538.1"/>
    <property type="molecule type" value="Genomic_DNA"/>
</dbReference>
<name>A0A8J6C4R3_ZIZPA</name>
<evidence type="ECO:0000256" key="6">
    <source>
        <dbReference type="SAM" id="MobiDB-lite"/>
    </source>
</evidence>
<keyword evidence="3" id="KW-0812">Transmembrane</keyword>
<dbReference type="InterPro" id="IPR028144">
    <property type="entry name" value="CYSTM_dom"/>
</dbReference>
<comment type="subcellular location">
    <subcellularLocation>
        <location evidence="1">Membrane</location>
        <topology evidence="1">Single-pass membrane protein</topology>
    </subcellularLocation>
</comment>
<sequence length="172" mass="18766">MMRNFLLLTSGSLFPISSIKSVLCLALAQACVTSEVILFRSQEEPKRRDELLRPAAARRSSAAARFVSGFAPAFVRFLWAFLGMIHRLNRAVWILYVCRIPGEGRLPAAGYPPAGYPPPAQGYPPAGYPQQGYPPPYAQPPPPQQQQQSSGPSFMEGCLAALCCCCLLDACF</sequence>
<comment type="caution">
    <text evidence="8">The sequence shown here is derived from an EMBL/GenBank/DDBJ whole genome shotgun (WGS) entry which is preliminary data.</text>
</comment>
<dbReference type="Pfam" id="PF12734">
    <property type="entry name" value="CYSTM"/>
    <property type="match status" value="1"/>
</dbReference>
<proteinExistence type="inferred from homology"/>
<keyword evidence="5" id="KW-0472">Membrane</keyword>
<dbReference type="InterPro" id="IPR044850">
    <property type="entry name" value="WIH1-like"/>
</dbReference>
<evidence type="ECO:0000256" key="4">
    <source>
        <dbReference type="ARBA" id="ARBA00022989"/>
    </source>
</evidence>
<gene>
    <name evidence="8" type="ORF">GUJ93_ZPchr0013g34764</name>
</gene>
<dbReference type="AlphaFoldDB" id="A0A8J6C4R3"/>
<evidence type="ECO:0000256" key="2">
    <source>
        <dbReference type="ARBA" id="ARBA00009444"/>
    </source>
</evidence>
<keyword evidence="9" id="KW-1185">Reference proteome</keyword>
<evidence type="ECO:0000313" key="8">
    <source>
        <dbReference type="EMBL" id="KAG8099538.1"/>
    </source>
</evidence>
<accession>A0A8J6C4R3</accession>
<feature type="compositionally biased region" description="Pro residues" evidence="6">
    <location>
        <begin position="132"/>
        <end position="144"/>
    </location>
</feature>
<reference evidence="8" key="1">
    <citation type="journal article" date="2021" name="bioRxiv">
        <title>Whole Genome Assembly and Annotation of Northern Wild Rice, Zizania palustris L., Supports a Whole Genome Duplication in the Zizania Genus.</title>
        <authorList>
            <person name="Haas M."/>
            <person name="Kono T."/>
            <person name="Macchietto M."/>
            <person name="Millas R."/>
            <person name="McGilp L."/>
            <person name="Shao M."/>
            <person name="Duquette J."/>
            <person name="Hirsch C.N."/>
            <person name="Kimball J."/>
        </authorList>
    </citation>
    <scope>NUCLEOTIDE SEQUENCE</scope>
    <source>
        <tissue evidence="8">Fresh leaf tissue</tissue>
    </source>
</reference>
<dbReference type="PANTHER" id="PTHR31568:SF125">
    <property type="entry name" value="RHODOPSIN"/>
    <property type="match status" value="1"/>
</dbReference>
<evidence type="ECO:0000256" key="1">
    <source>
        <dbReference type="ARBA" id="ARBA00004167"/>
    </source>
</evidence>
<evidence type="ECO:0000256" key="5">
    <source>
        <dbReference type="ARBA" id="ARBA00023136"/>
    </source>
</evidence>
<keyword evidence="4" id="KW-1133">Transmembrane helix</keyword>